<accession>A0ABV1ULI1</accession>
<evidence type="ECO:0000313" key="2">
    <source>
        <dbReference type="Proteomes" id="UP001470023"/>
    </source>
</evidence>
<dbReference type="Proteomes" id="UP001470023">
    <property type="component" value="Unassembled WGS sequence"/>
</dbReference>
<proteinExistence type="predicted"/>
<organism evidence="1 2">
    <name type="scientific">Streptomyces sp. 900105245</name>
    <dbReference type="NCBI Taxonomy" id="3154379"/>
    <lineage>
        <taxon>Bacteria</taxon>
        <taxon>Bacillati</taxon>
        <taxon>Actinomycetota</taxon>
        <taxon>Actinomycetes</taxon>
        <taxon>Kitasatosporales</taxon>
        <taxon>Streptomycetaceae</taxon>
        <taxon>Streptomyces</taxon>
    </lineage>
</organism>
<reference evidence="1 2" key="1">
    <citation type="submission" date="2024-06" db="EMBL/GenBank/DDBJ databases">
        <title>The Natural Products Discovery Center: Release of the First 8490 Sequenced Strains for Exploring Actinobacteria Biosynthetic Diversity.</title>
        <authorList>
            <person name="Kalkreuter E."/>
            <person name="Kautsar S.A."/>
            <person name="Yang D."/>
            <person name="Bader C.D."/>
            <person name="Teijaro C.N."/>
            <person name="Fluegel L."/>
            <person name="Davis C.M."/>
            <person name="Simpson J.R."/>
            <person name="Lauterbach L."/>
            <person name="Steele A.D."/>
            <person name="Gui C."/>
            <person name="Meng S."/>
            <person name="Li G."/>
            <person name="Viehrig K."/>
            <person name="Ye F."/>
            <person name="Su P."/>
            <person name="Kiefer A.F."/>
            <person name="Nichols A."/>
            <person name="Cepeda A.J."/>
            <person name="Yan W."/>
            <person name="Fan B."/>
            <person name="Jiang Y."/>
            <person name="Adhikari A."/>
            <person name="Zheng C.-J."/>
            <person name="Schuster L."/>
            <person name="Cowan T.M."/>
            <person name="Smanski M.J."/>
            <person name="Chevrette M.G."/>
            <person name="De Carvalho L.P.S."/>
            <person name="Shen B."/>
        </authorList>
    </citation>
    <scope>NUCLEOTIDE SEQUENCE [LARGE SCALE GENOMIC DNA]</scope>
    <source>
        <strain evidence="1 2">NPDC001166</strain>
    </source>
</reference>
<dbReference type="EMBL" id="JBEPAZ010000145">
    <property type="protein sequence ID" value="MER6434599.1"/>
    <property type="molecule type" value="Genomic_DNA"/>
</dbReference>
<gene>
    <name evidence="1" type="ORF">ABT272_44705</name>
</gene>
<sequence length="390" mass="42181">LSNGSGFDAPSKWSERMCVEQETCTIGDVNGDRTSDALSLTKGAGRDADTTANGDITVARSLAPTVAPTTKTITLDEFNNHRDVIVSGLGYTPIISRDFALHAGETRLLMGDVEGQLLRNGTESSIDFGVAIRCLIGGKQVSMSAHSDTSLVPGKRDTLHPRLLFRAPASGRYTCTLVGGTSSDMHEWTPVKESTALSWSKADEIGAAFKRNPECDSQGLDPRCTYLVLPFIGHKYILDNGPDGDRSGTLSWGAADDAEALIATANMELTTCYEKSASCRNGDFPGGDASHDSIVTSSVEVLQLDKFRNPCRTFAGPERTDVINEKPHHYNIAYPRFRVPISSSVECGNSRLFDVRINVRLVKGNPVKIDGARDDSEGFQVQTYAYFTNA</sequence>
<dbReference type="RefSeq" id="WP_352066404.1">
    <property type="nucleotide sequence ID" value="NZ_JBEPAZ010000145.1"/>
</dbReference>
<name>A0ABV1ULI1_9ACTN</name>
<feature type="non-terminal residue" evidence="1">
    <location>
        <position position="1"/>
    </location>
</feature>
<protein>
    <submittedName>
        <fullName evidence="1">Uncharacterized protein</fullName>
    </submittedName>
</protein>
<evidence type="ECO:0000313" key="1">
    <source>
        <dbReference type="EMBL" id="MER6434599.1"/>
    </source>
</evidence>
<comment type="caution">
    <text evidence="1">The sequence shown here is derived from an EMBL/GenBank/DDBJ whole genome shotgun (WGS) entry which is preliminary data.</text>
</comment>
<keyword evidence="2" id="KW-1185">Reference proteome</keyword>